<accession>A0A9J6BML0</accession>
<comment type="similarity">
    <text evidence="2">Belongs to the bacterial ribosomal protein bL32 family.</text>
</comment>
<evidence type="ECO:0000313" key="6">
    <source>
        <dbReference type="EMBL" id="KAG5671113.1"/>
    </source>
</evidence>
<keyword evidence="4" id="KW-0496">Mitochondrion</keyword>
<name>A0A9J6BML0_POLVA</name>
<evidence type="ECO:0008006" key="8">
    <source>
        <dbReference type="Google" id="ProtNLM"/>
    </source>
</evidence>
<dbReference type="PANTHER" id="PTHR21026:SF2">
    <property type="entry name" value="LARGE RIBOSOMAL SUBUNIT PROTEIN BL32M"/>
    <property type="match status" value="1"/>
</dbReference>
<dbReference type="OrthoDB" id="2014905at2759"/>
<organism evidence="6 7">
    <name type="scientific">Polypedilum vanderplanki</name>
    <name type="common">Sleeping chironomid midge</name>
    <dbReference type="NCBI Taxonomy" id="319348"/>
    <lineage>
        <taxon>Eukaryota</taxon>
        <taxon>Metazoa</taxon>
        <taxon>Ecdysozoa</taxon>
        <taxon>Arthropoda</taxon>
        <taxon>Hexapoda</taxon>
        <taxon>Insecta</taxon>
        <taxon>Pterygota</taxon>
        <taxon>Neoptera</taxon>
        <taxon>Endopterygota</taxon>
        <taxon>Diptera</taxon>
        <taxon>Nematocera</taxon>
        <taxon>Chironomoidea</taxon>
        <taxon>Chironomidae</taxon>
        <taxon>Chironominae</taxon>
        <taxon>Polypedilum</taxon>
        <taxon>Polypedilum</taxon>
    </lineage>
</organism>
<reference evidence="6" key="1">
    <citation type="submission" date="2021-03" db="EMBL/GenBank/DDBJ databases">
        <title>Chromosome level genome of the anhydrobiotic midge Polypedilum vanderplanki.</title>
        <authorList>
            <person name="Yoshida Y."/>
            <person name="Kikawada T."/>
            <person name="Gusev O."/>
        </authorList>
    </citation>
    <scope>NUCLEOTIDE SEQUENCE</scope>
    <source>
        <strain evidence="6">NIAS01</strain>
        <tissue evidence="6">Whole body or cell culture</tissue>
    </source>
</reference>
<gene>
    <name evidence="6" type="ORF">PVAND_001327</name>
</gene>
<keyword evidence="5" id="KW-0687">Ribonucleoprotein</keyword>
<evidence type="ECO:0000256" key="4">
    <source>
        <dbReference type="ARBA" id="ARBA00023128"/>
    </source>
</evidence>
<dbReference type="GO" id="GO:0003735">
    <property type="term" value="F:structural constituent of ribosome"/>
    <property type="evidence" value="ECO:0007669"/>
    <property type="project" value="TreeGrafter"/>
</dbReference>
<proteinExistence type="inferred from homology"/>
<dbReference type="GO" id="GO:0005762">
    <property type="term" value="C:mitochondrial large ribosomal subunit"/>
    <property type="evidence" value="ECO:0007669"/>
    <property type="project" value="TreeGrafter"/>
</dbReference>
<evidence type="ECO:0000256" key="2">
    <source>
        <dbReference type="ARBA" id="ARBA00008560"/>
    </source>
</evidence>
<evidence type="ECO:0000256" key="3">
    <source>
        <dbReference type="ARBA" id="ARBA00022980"/>
    </source>
</evidence>
<dbReference type="InterPro" id="IPR051991">
    <property type="entry name" value="Mitoribosomal_protein_bL32"/>
</dbReference>
<dbReference type="AlphaFoldDB" id="A0A9J6BML0"/>
<dbReference type="EMBL" id="JADBJN010000003">
    <property type="protein sequence ID" value="KAG5671113.1"/>
    <property type="molecule type" value="Genomic_DNA"/>
</dbReference>
<sequence>MNRVINEISIVLRQFEQLIPVIFGRHPFPPEPLAVLATQSNAFDTQNNLKQSFSLKDLIGDGFLFAVPVFRRTLEVRKTRKIGIPYRGGPEGLKTLRVKYNIKVCDTCGHYYEKVCLCPNCYQRVREETKEIQDKIMQKLKIDPVEKDVIVLYDGEKKQDSEFWNGRRIIEMEKPRPQWFSKNLMQKSTQPNAESKEVEVVGPTIQVKPSDLG</sequence>
<keyword evidence="3" id="KW-0689">Ribosomal protein</keyword>
<comment type="caution">
    <text evidence="6">The sequence shown here is derived from an EMBL/GenBank/DDBJ whole genome shotgun (WGS) entry which is preliminary data.</text>
</comment>
<keyword evidence="7" id="KW-1185">Reference proteome</keyword>
<comment type="subcellular location">
    <subcellularLocation>
        <location evidence="1">Mitochondrion</location>
    </subcellularLocation>
</comment>
<evidence type="ECO:0000256" key="1">
    <source>
        <dbReference type="ARBA" id="ARBA00004173"/>
    </source>
</evidence>
<evidence type="ECO:0000313" key="7">
    <source>
        <dbReference type="Proteomes" id="UP001107558"/>
    </source>
</evidence>
<dbReference type="Proteomes" id="UP001107558">
    <property type="component" value="Chromosome 3"/>
</dbReference>
<evidence type="ECO:0000256" key="5">
    <source>
        <dbReference type="ARBA" id="ARBA00023274"/>
    </source>
</evidence>
<protein>
    <recommendedName>
        <fullName evidence="8">39S ribosomal protein L32, mitochondrial</fullName>
    </recommendedName>
</protein>
<dbReference type="PANTHER" id="PTHR21026">
    <property type="entry name" value="39S RIBOSOMAL PROTEIN L32, MITOCHONDRIAL"/>
    <property type="match status" value="1"/>
</dbReference>